<protein>
    <submittedName>
        <fullName evidence="2">Uncharacterized protein</fullName>
    </submittedName>
</protein>
<dbReference type="Proteomes" id="UP000887565">
    <property type="component" value="Unplaced"/>
</dbReference>
<dbReference type="Gene3D" id="2.40.70.10">
    <property type="entry name" value="Acid Proteases"/>
    <property type="match status" value="1"/>
</dbReference>
<name>A0A915JAG4_ROMCU</name>
<evidence type="ECO:0000313" key="1">
    <source>
        <dbReference type="Proteomes" id="UP000887565"/>
    </source>
</evidence>
<reference evidence="2" key="1">
    <citation type="submission" date="2022-11" db="UniProtKB">
        <authorList>
            <consortium name="WormBaseParasite"/>
        </authorList>
    </citation>
    <scope>IDENTIFICATION</scope>
</reference>
<dbReference type="AlphaFoldDB" id="A0A915JAG4"/>
<organism evidence="1 2">
    <name type="scientific">Romanomermis culicivorax</name>
    <name type="common">Nematode worm</name>
    <dbReference type="NCBI Taxonomy" id="13658"/>
    <lineage>
        <taxon>Eukaryota</taxon>
        <taxon>Metazoa</taxon>
        <taxon>Ecdysozoa</taxon>
        <taxon>Nematoda</taxon>
        <taxon>Enoplea</taxon>
        <taxon>Dorylaimia</taxon>
        <taxon>Mermithida</taxon>
        <taxon>Mermithoidea</taxon>
        <taxon>Mermithidae</taxon>
        <taxon>Romanomermis</taxon>
    </lineage>
</organism>
<evidence type="ECO:0000313" key="2">
    <source>
        <dbReference type="WBParaSite" id="nRc.2.0.1.t23478-RA"/>
    </source>
</evidence>
<dbReference type="WBParaSite" id="nRc.2.0.1.t23478-RA">
    <property type="protein sequence ID" value="nRc.2.0.1.t23478-RA"/>
    <property type="gene ID" value="nRc.2.0.1.g23478"/>
</dbReference>
<accession>A0A915JAG4</accession>
<keyword evidence="1" id="KW-1185">Reference proteome</keyword>
<dbReference type="InterPro" id="IPR021109">
    <property type="entry name" value="Peptidase_aspartic_dom_sf"/>
</dbReference>
<proteinExistence type="predicted"/>
<sequence>MLEIDLLYPDDSLEVEVVPNSDLDEEVELSTMLNFPQKIKLIVNAIVLPDAGEDLIIGTDFLAHPDVGVIIDFRRNAMTIQGIEKAIDLVLVPSVTTVQRVVEEAPRIIQRIFSDIIFGDSARDSHNAKTTKPRNRLLIQKAVKKRLLLMLFPQGYH</sequence>